<gene>
    <name evidence="3" type="ORF">ABT58_17855</name>
</gene>
<comment type="similarity">
    <text evidence="1">Belongs to the transposase 8 family.</text>
</comment>
<reference evidence="3 4" key="1">
    <citation type="submission" date="2015-05" db="EMBL/GenBank/DDBJ databases">
        <title>Photobacterium galathea sp. nov.</title>
        <authorList>
            <person name="Machado H."/>
            <person name="Gram L."/>
        </authorList>
    </citation>
    <scope>NUCLEOTIDE SEQUENCE [LARGE SCALE GENOMIC DNA]</scope>
    <source>
        <strain evidence="3 4">DSM 25995</strain>
    </source>
</reference>
<feature type="coiled-coil region" evidence="2">
    <location>
        <begin position="63"/>
        <end position="90"/>
    </location>
</feature>
<dbReference type="PANTHER" id="PTHR33215">
    <property type="entry name" value="PROTEIN DISTAL ANTENNA"/>
    <property type="match status" value="1"/>
</dbReference>
<organism evidence="3 4">
    <name type="scientific">Photobacterium aphoticum</name>
    <dbReference type="NCBI Taxonomy" id="754436"/>
    <lineage>
        <taxon>Bacteria</taxon>
        <taxon>Pseudomonadati</taxon>
        <taxon>Pseudomonadota</taxon>
        <taxon>Gammaproteobacteria</taxon>
        <taxon>Vibrionales</taxon>
        <taxon>Vibrionaceae</taxon>
        <taxon>Photobacterium</taxon>
    </lineage>
</organism>
<evidence type="ECO:0000313" key="4">
    <source>
        <dbReference type="Proteomes" id="UP000036426"/>
    </source>
</evidence>
<dbReference type="InterPro" id="IPR051839">
    <property type="entry name" value="RD_transcriptional_regulator"/>
</dbReference>
<evidence type="ECO:0000256" key="1">
    <source>
        <dbReference type="ARBA" id="ARBA00009964"/>
    </source>
</evidence>
<dbReference type="Pfam" id="PF01527">
    <property type="entry name" value="HTH_Tnp_1"/>
    <property type="match status" value="1"/>
</dbReference>
<dbReference type="EMBL" id="LDOV01000032">
    <property type="protein sequence ID" value="KLU99379.1"/>
    <property type="molecule type" value="Genomic_DNA"/>
</dbReference>
<dbReference type="Gene3D" id="1.10.10.60">
    <property type="entry name" value="Homeodomain-like"/>
    <property type="match status" value="1"/>
</dbReference>
<protein>
    <submittedName>
        <fullName evidence="3">Transposase</fullName>
    </submittedName>
</protein>
<dbReference type="GO" id="GO:0004803">
    <property type="term" value="F:transposase activity"/>
    <property type="evidence" value="ECO:0007669"/>
    <property type="project" value="InterPro"/>
</dbReference>
<dbReference type="Proteomes" id="UP000036426">
    <property type="component" value="Unassembled WGS sequence"/>
</dbReference>
<keyword evidence="4" id="KW-1185">Reference proteome</keyword>
<dbReference type="InterPro" id="IPR009057">
    <property type="entry name" value="Homeodomain-like_sf"/>
</dbReference>
<keyword evidence="2" id="KW-0175">Coiled coil</keyword>
<evidence type="ECO:0000256" key="2">
    <source>
        <dbReference type="SAM" id="Coils"/>
    </source>
</evidence>
<proteinExistence type="inferred from homology"/>
<dbReference type="InterPro" id="IPR002514">
    <property type="entry name" value="Transposase_8"/>
</dbReference>
<name>A0A0J1GI49_9GAMM</name>
<dbReference type="SUPFAM" id="SSF46689">
    <property type="entry name" value="Homeodomain-like"/>
    <property type="match status" value="1"/>
</dbReference>
<dbReference type="GO" id="GO:0006313">
    <property type="term" value="P:DNA transposition"/>
    <property type="evidence" value="ECO:0007669"/>
    <property type="project" value="InterPro"/>
</dbReference>
<comment type="caution">
    <text evidence="3">The sequence shown here is derived from an EMBL/GenBank/DDBJ whole genome shotgun (WGS) entry which is preliminary data.</text>
</comment>
<dbReference type="PANTHER" id="PTHR33215:SF12">
    <property type="entry name" value="TRANSPOSASE INSN FOR INSERTION SEQUENCE ELEMENT IS911A-RELATED"/>
    <property type="match status" value="1"/>
</dbReference>
<dbReference type="GO" id="GO:0003677">
    <property type="term" value="F:DNA binding"/>
    <property type="evidence" value="ECO:0007669"/>
    <property type="project" value="InterPro"/>
</dbReference>
<sequence length="103" mass="11724">MINNSRRRFSAEFKLEAVQMVITQGRSIADVAEAFGIGFSTLGKWVRQVQLEHDGKPVQAHPITDEQREIARLKKEIEQLKMDKEVLKKATALLMSDSLNNSR</sequence>
<accession>A0A0J1GI49</accession>
<dbReference type="AlphaFoldDB" id="A0A0J1GI49"/>
<evidence type="ECO:0000313" key="3">
    <source>
        <dbReference type="EMBL" id="KLU99379.1"/>
    </source>
</evidence>
<dbReference type="PATRIC" id="fig|754436.4.peg.3782"/>